<dbReference type="SUPFAM" id="SSF55073">
    <property type="entry name" value="Nucleotide cyclase"/>
    <property type="match status" value="1"/>
</dbReference>
<dbReference type="GO" id="GO:0052621">
    <property type="term" value="F:diguanylate cyclase activity"/>
    <property type="evidence" value="ECO:0007669"/>
    <property type="project" value="TreeGrafter"/>
</dbReference>
<dbReference type="SUPFAM" id="SSF55781">
    <property type="entry name" value="GAF domain-like"/>
    <property type="match status" value="1"/>
</dbReference>
<dbReference type="SMART" id="SM00267">
    <property type="entry name" value="GGDEF"/>
    <property type="match status" value="1"/>
</dbReference>
<dbReference type="InterPro" id="IPR043128">
    <property type="entry name" value="Rev_trsase/Diguanyl_cyclase"/>
</dbReference>
<dbReference type="SMART" id="SM00065">
    <property type="entry name" value="GAF"/>
    <property type="match status" value="1"/>
</dbReference>
<dbReference type="Pfam" id="PF01590">
    <property type="entry name" value="GAF"/>
    <property type="match status" value="1"/>
</dbReference>
<dbReference type="PANTHER" id="PTHR45138">
    <property type="entry name" value="REGULATORY COMPONENTS OF SENSORY TRANSDUCTION SYSTEM"/>
    <property type="match status" value="1"/>
</dbReference>
<name>A0A916YWZ6_9BACL</name>
<reference evidence="2" key="1">
    <citation type="journal article" date="2014" name="Int. J. Syst. Evol. Microbiol.">
        <title>Complete genome sequence of Corynebacterium casei LMG S-19264T (=DSM 44701T), isolated from a smear-ripened cheese.</title>
        <authorList>
            <consortium name="US DOE Joint Genome Institute (JGI-PGF)"/>
            <person name="Walter F."/>
            <person name="Albersmeier A."/>
            <person name="Kalinowski J."/>
            <person name="Ruckert C."/>
        </authorList>
    </citation>
    <scope>NUCLEOTIDE SEQUENCE</scope>
    <source>
        <strain evidence="2">CGMCC 1.15178</strain>
    </source>
</reference>
<evidence type="ECO:0000313" key="3">
    <source>
        <dbReference type="Proteomes" id="UP000612456"/>
    </source>
</evidence>
<dbReference type="Gene3D" id="3.30.70.270">
    <property type="match status" value="1"/>
</dbReference>
<evidence type="ECO:0000313" key="2">
    <source>
        <dbReference type="EMBL" id="GGD65255.1"/>
    </source>
</evidence>
<proteinExistence type="predicted"/>
<dbReference type="GO" id="GO:0043709">
    <property type="term" value="P:cell adhesion involved in single-species biofilm formation"/>
    <property type="evidence" value="ECO:0007669"/>
    <property type="project" value="TreeGrafter"/>
</dbReference>
<dbReference type="Pfam" id="PF00990">
    <property type="entry name" value="GGDEF"/>
    <property type="match status" value="1"/>
</dbReference>
<dbReference type="RefSeq" id="WP_229750251.1">
    <property type="nucleotide sequence ID" value="NZ_BMHP01000002.1"/>
</dbReference>
<dbReference type="InterPro" id="IPR029016">
    <property type="entry name" value="GAF-like_dom_sf"/>
</dbReference>
<dbReference type="GO" id="GO:0005886">
    <property type="term" value="C:plasma membrane"/>
    <property type="evidence" value="ECO:0007669"/>
    <property type="project" value="TreeGrafter"/>
</dbReference>
<reference evidence="2" key="2">
    <citation type="submission" date="2020-09" db="EMBL/GenBank/DDBJ databases">
        <authorList>
            <person name="Sun Q."/>
            <person name="Zhou Y."/>
        </authorList>
    </citation>
    <scope>NUCLEOTIDE SEQUENCE</scope>
    <source>
        <strain evidence="2">CGMCC 1.15178</strain>
    </source>
</reference>
<dbReference type="EMBL" id="BMHP01000002">
    <property type="protein sequence ID" value="GGD65255.1"/>
    <property type="molecule type" value="Genomic_DNA"/>
</dbReference>
<gene>
    <name evidence="2" type="ORF">GCM10010911_23780</name>
</gene>
<dbReference type="InterPro" id="IPR003018">
    <property type="entry name" value="GAF"/>
</dbReference>
<dbReference type="InterPro" id="IPR000160">
    <property type="entry name" value="GGDEF_dom"/>
</dbReference>
<dbReference type="GO" id="GO:1902201">
    <property type="term" value="P:negative regulation of bacterial-type flagellum-dependent cell motility"/>
    <property type="evidence" value="ECO:0007669"/>
    <property type="project" value="TreeGrafter"/>
</dbReference>
<sequence>MRKIFVRTDQPTLDETLSGDEQALQQPSLWFANEDICEEDETLLPGLLRESFQEWLIASAQSPLAEGRLIISDIHGHLIAVSDPEAPESQTAYKDYCGLAQEACIEGKTLIRGDKLAVPLRKKKDNSCFAALIAQRLSHIEGHAALLEAAAMHMRVLFFCHLERVFVRNLLIQQQSSEKDAVRRDTLFQTAKRLHDQNDVTSVLNVLLIDVENLYPHAEVDLYLSQDHVNGDRRVKPLLLRHSAADLYAQAFLEGRQVVEYEDDDQLKLAIPMSGKQAVYGVLSISMRKELMEDSDIGALVMLCDTAGSAFENAKLFEQSNLLIGELQLINELTKRLNKSLRLNEIFQFAMSELLHIFKADYCSLLQLNKETNHFQVMASNWPLAANEIYSTAYGFCGMVFDTKEPLIISDYQCTPVVSSKLMDETHSRSLIAAPIMANTDVVGVIMVTHKNPNYFSYDNYKLLQVLSTHIGLAVTNASLHAEVRRMVITDNLTGLHARHYLNERIQARQRKDKCGSLVLVDIDHFKKVNDTFGHQIGDRILIRVSEVIRSCIRDSDIAARWGGEELAVYLPQIRSEQAHQIAERIRSRVEMMTEPSVTVSCGLSEWTFEDEKISVESLFYRADMALYEAKNNGRNRIFIGA</sequence>
<dbReference type="InterPro" id="IPR050469">
    <property type="entry name" value="Diguanylate_Cyclase"/>
</dbReference>
<comment type="caution">
    <text evidence="2">The sequence shown here is derived from an EMBL/GenBank/DDBJ whole genome shotgun (WGS) entry which is preliminary data.</text>
</comment>
<dbReference type="InterPro" id="IPR029787">
    <property type="entry name" value="Nucleotide_cyclase"/>
</dbReference>
<accession>A0A916YWZ6</accession>
<feature type="domain" description="GGDEF" evidence="1">
    <location>
        <begin position="514"/>
        <end position="642"/>
    </location>
</feature>
<dbReference type="PANTHER" id="PTHR45138:SF9">
    <property type="entry name" value="DIGUANYLATE CYCLASE DGCM-RELATED"/>
    <property type="match status" value="1"/>
</dbReference>
<dbReference type="AlphaFoldDB" id="A0A916YWZ6"/>
<dbReference type="Gene3D" id="3.30.450.40">
    <property type="match status" value="2"/>
</dbReference>
<dbReference type="NCBIfam" id="TIGR00254">
    <property type="entry name" value="GGDEF"/>
    <property type="match status" value="1"/>
</dbReference>
<organism evidence="2 3">
    <name type="scientific">Paenibacillus nasutitermitis</name>
    <dbReference type="NCBI Taxonomy" id="1652958"/>
    <lineage>
        <taxon>Bacteria</taxon>
        <taxon>Bacillati</taxon>
        <taxon>Bacillota</taxon>
        <taxon>Bacilli</taxon>
        <taxon>Bacillales</taxon>
        <taxon>Paenibacillaceae</taxon>
        <taxon>Paenibacillus</taxon>
    </lineage>
</organism>
<dbReference type="PROSITE" id="PS50887">
    <property type="entry name" value="GGDEF"/>
    <property type="match status" value="1"/>
</dbReference>
<keyword evidence="3" id="KW-1185">Reference proteome</keyword>
<dbReference type="FunFam" id="3.30.70.270:FF:000001">
    <property type="entry name" value="Diguanylate cyclase domain protein"/>
    <property type="match status" value="1"/>
</dbReference>
<evidence type="ECO:0000259" key="1">
    <source>
        <dbReference type="PROSITE" id="PS50887"/>
    </source>
</evidence>
<protein>
    <recommendedName>
        <fullName evidence="1">GGDEF domain-containing protein</fullName>
    </recommendedName>
</protein>
<dbReference type="Proteomes" id="UP000612456">
    <property type="component" value="Unassembled WGS sequence"/>
</dbReference>
<dbReference type="CDD" id="cd01949">
    <property type="entry name" value="GGDEF"/>
    <property type="match status" value="1"/>
</dbReference>